<feature type="region of interest" description="Disordered" evidence="11">
    <location>
        <begin position="511"/>
        <end position="542"/>
    </location>
</feature>
<evidence type="ECO:0000256" key="4">
    <source>
        <dbReference type="ARBA" id="ARBA00022723"/>
    </source>
</evidence>
<dbReference type="FunFam" id="3.30.160.60:FF:001330">
    <property type="entry name" value="Zinc finger protein ZIC 4"/>
    <property type="match status" value="1"/>
</dbReference>
<sequence length="542" mass="58181">MISGFMDSAHHGLKLSPGGSVGVAGGMGGDSSVGSSLHANQFSAATNGYGMGMANGSHGGPHHPGQLSSHPHHPHAAAASQISSYAARDFLIRRTAEQFSLPSAHEAGAATAAAAAVNNMFGVPPSVSMGGFHHPHHPADPSSAASHVLFPGLSDSNHHPHHQMVPSGHQNHLFPYHRADQYNSSGGGVARATSDHHAFGSSAHPHHGSHHLPPHLNPMNMSAAAAAHHAHRMNSMNMGPPGAGAFYPFMRHPIKQEHTCLWVDQDQPEPKKPCNKLFTTMHEIVTHITVEHVGGPEQANHACYWQGCPRDGRPFKAKYKLVNHVRVHTGEKPFPCPFPGCGKVFARSENLKIHKRTHTGEKPFKCEFDGCDRRFANSSDRKKHSHVHTSDKPYNCKVKGCDKSYTHPSSLRKHMKVHGKTSPVPDGYDSDPDSPASSSAGDADPDDSSHAPSPSPAHHHSSSNNSNHHDSSSPSSLTSPPLNPFHPHHHPVHHPVHHPTSLSEWYVCQSTGSMPTPPSDHSPLSALGHISSLHPPQVLQYT</sequence>
<keyword evidence="14" id="KW-1185">Reference proteome</keyword>
<keyword evidence="5" id="KW-0677">Repeat</keyword>
<dbReference type="PANTHER" id="PTHR45718">
    <property type="entry name" value="TRANSCRIPTIONAL ACTIVATOR CUBITUS INTERRUPTUS"/>
    <property type="match status" value="1"/>
</dbReference>
<evidence type="ECO:0000256" key="9">
    <source>
        <dbReference type="ARBA" id="ARBA00023242"/>
    </source>
</evidence>
<feature type="domain" description="C2H2-type" evidence="12">
    <location>
        <begin position="364"/>
        <end position="393"/>
    </location>
</feature>
<feature type="compositionally biased region" description="Basic residues" evidence="11">
    <location>
        <begin position="486"/>
        <end position="497"/>
    </location>
</feature>
<dbReference type="GO" id="GO:0000978">
    <property type="term" value="F:RNA polymerase II cis-regulatory region sequence-specific DNA binding"/>
    <property type="evidence" value="ECO:0007669"/>
    <property type="project" value="TreeGrafter"/>
</dbReference>
<dbReference type="OrthoDB" id="3214149at2759"/>
<dbReference type="Gene3D" id="3.30.160.60">
    <property type="entry name" value="Classic Zinc Finger"/>
    <property type="match status" value="4"/>
</dbReference>
<dbReference type="EMBL" id="RQTK01000779">
    <property type="protein sequence ID" value="RUS74995.1"/>
    <property type="molecule type" value="Genomic_DNA"/>
</dbReference>
<dbReference type="FunFam" id="3.30.160.60:FF:000039">
    <property type="entry name" value="Zinc finger protein ZIC 1"/>
    <property type="match status" value="1"/>
</dbReference>
<dbReference type="FunFam" id="3.30.160.60:FF:000041">
    <property type="entry name" value="Zinc finger protein ZIC 1"/>
    <property type="match status" value="1"/>
</dbReference>
<keyword evidence="9" id="KW-0539">Nucleus</keyword>
<dbReference type="InterPro" id="IPR041643">
    <property type="entry name" value="Znf_ZIC"/>
</dbReference>
<dbReference type="InterPro" id="IPR043359">
    <property type="entry name" value="GLI-like"/>
</dbReference>
<feature type="domain" description="C2H2-type" evidence="12">
    <location>
        <begin position="394"/>
        <end position="423"/>
    </location>
</feature>
<dbReference type="InterPro" id="IPR013087">
    <property type="entry name" value="Znf_C2H2_type"/>
</dbReference>
<keyword evidence="8" id="KW-0238">DNA-binding</keyword>
<feature type="region of interest" description="Disordered" evidence="11">
    <location>
        <begin position="407"/>
        <end position="498"/>
    </location>
</feature>
<protein>
    <recommendedName>
        <fullName evidence="12">C2H2-type domain-containing protein</fullName>
    </recommendedName>
</protein>
<feature type="compositionally biased region" description="Low complexity" evidence="11">
    <location>
        <begin position="433"/>
        <end position="442"/>
    </location>
</feature>
<dbReference type="GO" id="GO:0005634">
    <property type="term" value="C:nucleus"/>
    <property type="evidence" value="ECO:0007669"/>
    <property type="project" value="UniProtKB-SubCell"/>
</dbReference>
<evidence type="ECO:0000256" key="8">
    <source>
        <dbReference type="ARBA" id="ARBA00023125"/>
    </source>
</evidence>
<organism evidence="13 14">
    <name type="scientific">Elysia chlorotica</name>
    <name type="common">Eastern emerald elysia</name>
    <name type="synonym">Sea slug</name>
    <dbReference type="NCBI Taxonomy" id="188477"/>
    <lineage>
        <taxon>Eukaryota</taxon>
        <taxon>Metazoa</taxon>
        <taxon>Spiralia</taxon>
        <taxon>Lophotrochozoa</taxon>
        <taxon>Mollusca</taxon>
        <taxon>Gastropoda</taxon>
        <taxon>Heterobranchia</taxon>
        <taxon>Euthyneura</taxon>
        <taxon>Panpulmonata</taxon>
        <taxon>Sacoglossa</taxon>
        <taxon>Placobranchoidea</taxon>
        <taxon>Plakobranchidae</taxon>
        <taxon>Elysia</taxon>
    </lineage>
</organism>
<dbReference type="Proteomes" id="UP000271974">
    <property type="component" value="Unassembled WGS sequence"/>
</dbReference>
<dbReference type="PANTHER" id="PTHR45718:SF4">
    <property type="entry name" value="TRANSCRIPTIONAL ACTIVATOR CUBITUS INTERRUPTUS"/>
    <property type="match status" value="1"/>
</dbReference>
<dbReference type="SMART" id="SM00355">
    <property type="entry name" value="ZnF_C2H2"/>
    <property type="match status" value="5"/>
</dbReference>
<dbReference type="Pfam" id="PF00096">
    <property type="entry name" value="zf-C2H2"/>
    <property type="match status" value="2"/>
</dbReference>
<dbReference type="Pfam" id="PF23561">
    <property type="entry name" value="zf-C2H2_15"/>
    <property type="match status" value="1"/>
</dbReference>
<dbReference type="AlphaFoldDB" id="A0A3S1BU81"/>
<dbReference type="SUPFAM" id="SSF57667">
    <property type="entry name" value="beta-beta-alpha zinc fingers"/>
    <property type="match status" value="2"/>
</dbReference>
<keyword evidence="3" id="KW-0217">Developmental protein</keyword>
<gene>
    <name evidence="13" type="ORF">EGW08_017244</name>
</gene>
<feature type="region of interest" description="Disordered" evidence="11">
    <location>
        <begin position="132"/>
        <end position="219"/>
    </location>
</feature>
<feature type="domain" description="C2H2-type" evidence="12">
    <location>
        <begin position="306"/>
        <end position="333"/>
    </location>
</feature>
<dbReference type="InterPro" id="IPR056436">
    <property type="entry name" value="Znf-C2H2_ZIC1-5/GLI1-3-like"/>
</dbReference>
<evidence type="ECO:0000256" key="1">
    <source>
        <dbReference type="ARBA" id="ARBA00004123"/>
    </source>
</evidence>
<dbReference type="GO" id="GO:0008270">
    <property type="term" value="F:zinc ion binding"/>
    <property type="evidence" value="ECO:0007669"/>
    <property type="project" value="UniProtKB-KW"/>
</dbReference>
<accession>A0A3S1BU81</accession>
<name>A0A3S1BU81_ELYCH</name>
<comment type="subcellular location">
    <subcellularLocation>
        <location evidence="1">Nucleus</location>
    </subcellularLocation>
</comment>
<evidence type="ECO:0000256" key="6">
    <source>
        <dbReference type="ARBA" id="ARBA00022771"/>
    </source>
</evidence>
<dbReference type="FunFam" id="3.30.160.60:FF:000035">
    <property type="entry name" value="Zinc finger protein ZIC 1"/>
    <property type="match status" value="1"/>
</dbReference>
<feature type="domain" description="C2H2-type" evidence="12">
    <location>
        <begin position="334"/>
        <end position="363"/>
    </location>
</feature>
<feature type="region of interest" description="Disordered" evidence="11">
    <location>
        <begin position="53"/>
        <end position="79"/>
    </location>
</feature>
<evidence type="ECO:0000259" key="12">
    <source>
        <dbReference type="PROSITE" id="PS50157"/>
    </source>
</evidence>
<reference evidence="13 14" key="1">
    <citation type="submission" date="2019-01" db="EMBL/GenBank/DDBJ databases">
        <title>A draft genome assembly of the solar-powered sea slug Elysia chlorotica.</title>
        <authorList>
            <person name="Cai H."/>
            <person name="Li Q."/>
            <person name="Fang X."/>
            <person name="Li J."/>
            <person name="Curtis N.E."/>
            <person name="Altenburger A."/>
            <person name="Shibata T."/>
            <person name="Feng M."/>
            <person name="Maeda T."/>
            <person name="Schwartz J.A."/>
            <person name="Shigenobu S."/>
            <person name="Lundholm N."/>
            <person name="Nishiyama T."/>
            <person name="Yang H."/>
            <person name="Hasebe M."/>
            <person name="Li S."/>
            <person name="Pierce S.K."/>
            <person name="Wang J."/>
        </authorList>
    </citation>
    <scope>NUCLEOTIDE SEQUENCE [LARGE SCALE GENOMIC DNA]</scope>
    <source>
        <strain evidence="13">EC2010</strain>
        <tissue evidence="13">Whole organism of an adult</tissue>
    </source>
</reference>
<evidence type="ECO:0000256" key="2">
    <source>
        <dbReference type="ARBA" id="ARBA00010831"/>
    </source>
</evidence>
<keyword evidence="7" id="KW-0862">Zinc</keyword>
<evidence type="ECO:0000256" key="7">
    <source>
        <dbReference type="ARBA" id="ARBA00022833"/>
    </source>
</evidence>
<feature type="compositionally biased region" description="Low complexity" evidence="11">
    <location>
        <begin position="462"/>
        <end position="476"/>
    </location>
</feature>
<feature type="compositionally biased region" description="Basic residues" evidence="11">
    <location>
        <begin position="410"/>
        <end position="419"/>
    </location>
</feature>
<evidence type="ECO:0000313" key="14">
    <source>
        <dbReference type="Proteomes" id="UP000271974"/>
    </source>
</evidence>
<comment type="similarity">
    <text evidence="2">Belongs to the GLI C2H2-type zinc-finger protein family.</text>
</comment>
<feature type="compositionally biased region" description="Basic residues" evidence="11">
    <location>
        <begin position="204"/>
        <end position="213"/>
    </location>
</feature>
<comment type="caution">
    <text evidence="13">The sequence shown here is derived from an EMBL/GenBank/DDBJ whole genome shotgun (WGS) entry which is preliminary data.</text>
</comment>
<keyword evidence="4" id="KW-0479">Metal-binding</keyword>
<proteinExistence type="inferred from homology"/>
<evidence type="ECO:0000313" key="13">
    <source>
        <dbReference type="EMBL" id="RUS74995.1"/>
    </source>
</evidence>
<dbReference type="PROSITE" id="PS50157">
    <property type="entry name" value="ZINC_FINGER_C2H2_2"/>
    <property type="match status" value="4"/>
</dbReference>
<dbReference type="GO" id="GO:0000981">
    <property type="term" value="F:DNA-binding transcription factor activity, RNA polymerase II-specific"/>
    <property type="evidence" value="ECO:0007669"/>
    <property type="project" value="TreeGrafter"/>
</dbReference>
<dbReference type="STRING" id="188477.A0A3S1BU81"/>
<keyword evidence="6 10" id="KW-0863">Zinc-finger</keyword>
<evidence type="ECO:0000256" key="3">
    <source>
        <dbReference type="ARBA" id="ARBA00022473"/>
    </source>
</evidence>
<dbReference type="Pfam" id="PF18366">
    <property type="entry name" value="zf_ZIC"/>
    <property type="match status" value="1"/>
</dbReference>
<evidence type="ECO:0000256" key="5">
    <source>
        <dbReference type="ARBA" id="ARBA00022737"/>
    </source>
</evidence>
<dbReference type="InterPro" id="IPR036236">
    <property type="entry name" value="Znf_C2H2_sf"/>
</dbReference>
<evidence type="ECO:0000256" key="11">
    <source>
        <dbReference type="SAM" id="MobiDB-lite"/>
    </source>
</evidence>
<dbReference type="PROSITE" id="PS00028">
    <property type="entry name" value="ZINC_FINGER_C2H2_1"/>
    <property type="match status" value="3"/>
</dbReference>
<evidence type="ECO:0000256" key="10">
    <source>
        <dbReference type="PROSITE-ProRule" id="PRU00042"/>
    </source>
</evidence>